<dbReference type="PANTHER" id="PTHR33470">
    <property type="entry name" value="OS01G0164075 PROTEIN"/>
    <property type="match status" value="1"/>
</dbReference>
<comment type="caution">
    <text evidence="4">The sequence shown here is derived from an EMBL/GenBank/DDBJ whole genome shotgun (WGS) entry which is preliminary data.</text>
</comment>
<feature type="compositionally biased region" description="Basic residues" evidence="2">
    <location>
        <begin position="36"/>
        <end position="55"/>
    </location>
</feature>
<feature type="region of interest" description="Disordered" evidence="2">
    <location>
        <begin position="27"/>
        <end position="118"/>
    </location>
</feature>
<gene>
    <name evidence="4" type="ORF">GOP47_0024844</name>
</gene>
<feature type="compositionally biased region" description="Pro residues" evidence="2">
    <location>
        <begin position="74"/>
        <end position="117"/>
    </location>
</feature>
<organism evidence="4 5">
    <name type="scientific">Adiantum capillus-veneris</name>
    <name type="common">Maidenhair fern</name>
    <dbReference type="NCBI Taxonomy" id="13818"/>
    <lineage>
        <taxon>Eukaryota</taxon>
        <taxon>Viridiplantae</taxon>
        <taxon>Streptophyta</taxon>
        <taxon>Embryophyta</taxon>
        <taxon>Tracheophyta</taxon>
        <taxon>Polypodiopsida</taxon>
        <taxon>Polypodiidae</taxon>
        <taxon>Polypodiales</taxon>
        <taxon>Pteridineae</taxon>
        <taxon>Pteridaceae</taxon>
        <taxon>Vittarioideae</taxon>
        <taxon>Adiantum</taxon>
    </lineage>
</organism>
<reference evidence="4" key="1">
    <citation type="submission" date="2021-01" db="EMBL/GenBank/DDBJ databases">
        <title>Adiantum capillus-veneris genome.</title>
        <authorList>
            <person name="Fang Y."/>
            <person name="Liao Q."/>
        </authorList>
    </citation>
    <scope>NUCLEOTIDE SEQUENCE</scope>
    <source>
        <strain evidence="4">H3</strain>
        <tissue evidence="4">Leaf</tissue>
    </source>
</reference>
<proteinExistence type="predicted"/>
<dbReference type="OrthoDB" id="1847243at2759"/>
<feature type="chain" id="PRO_5039199019" description="Pollen Ole e 1 allergen and extensin family protein" evidence="3">
    <location>
        <begin position="23"/>
        <end position="251"/>
    </location>
</feature>
<evidence type="ECO:0000313" key="5">
    <source>
        <dbReference type="Proteomes" id="UP000886520"/>
    </source>
</evidence>
<accession>A0A9D4U2J0</accession>
<evidence type="ECO:0000256" key="2">
    <source>
        <dbReference type="SAM" id="MobiDB-lite"/>
    </source>
</evidence>
<keyword evidence="5" id="KW-1185">Reference proteome</keyword>
<name>A0A9D4U2J0_ADICA</name>
<dbReference type="Proteomes" id="UP000886520">
    <property type="component" value="Chromosome 24"/>
</dbReference>
<evidence type="ECO:0000256" key="3">
    <source>
        <dbReference type="SAM" id="SignalP"/>
    </source>
</evidence>
<feature type="signal peptide" evidence="3">
    <location>
        <begin position="1"/>
        <end position="22"/>
    </location>
</feature>
<dbReference type="PRINTS" id="PR01218">
    <property type="entry name" value="PSTLEXTENSIN"/>
</dbReference>
<evidence type="ECO:0008006" key="6">
    <source>
        <dbReference type="Google" id="ProtNLM"/>
    </source>
</evidence>
<dbReference type="Pfam" id="PF01190">
    <property type="entry name" value="Pollen_Ole_e_1"/>
    <property type="match status" value="1"/>
</dbReference>
<dbReference type="InterPro" id="IPR003882">
    <property type="entry name" value="Pistil_extensin"/>
</dbReference>
<dbReference type="EMBL" id="JABFUD020000024">
    <property type="protein sequence ID" value="KAI5060424.1"/>
    <property type="molecule type" value="Genomic_DNA"/>
</dbReference>
<feature type="compositionally biased region" description="Pro residues" evidence="2">
    <location>
        <begin position="57"/>
        <end position="67"/>
    </location>
</feature>
<evidence type="ECO:0000313" key="4">
    <source>
        <dbReference type="EMBL" id="KAI5060424.1"/>
    </source>
</evidence>
<evidence type="ECO:0000256" key="1">
    <source>
        <dbReference type="ARBA" id="ARBA00022729"/>
    </source>
</evidence>
<protein>
    <recommendedName>
        <fullName evidence="6">Pollen Ole e 1 allergen and extensin family protein</fullName>
    </recommendedName>
</protein>
<sequence>MQLRRILALLLLTSLAFELALAGRGHGHYDEDGHYIPRKGKHGKAKRHYKPKKIKPSLPPPTIPIYVPPVVDSPDPPSVPPPIVPQPERFAPPAPLDTPAPPPSYVDEPPTAPPPSSPLTNVQGVVLCQNCHYVGTSYYSYGKPLPGAILKLVCKSTSEVKAETDVKGNFYLQVAEYVSVVEDCNVFLVSSSQSTCDTPTDINGGITGSPIRAQKNYVGEVQYISGPLVFAPTYCKPTPPPIDNSPPKPTW</sequence>
<dbReference type="PANTHER" id="PTHR33470:SF22">
    <property type="entry name" value="POLLEN OLE E 1 ALLERGEN AND EXTENSIN FAMILY PROTEIN"/>
    <property type="match status" value="1"/>
</dbReference>
<keyword evidence="1 3" id="KW-0732">Signal</keyword>
<dbReference type="AlphaFoldDB" id="A0A9D4U2J0"/>
<dbReference type="GO" id="GO:0071944">
    <property type="term" value="C:cell periphery"/>
    <property type="evidence" value="ECO:0007669"/>
    <property type="project" value="TreeGrafter"/>
</dbReference>